<evidence type="ECO:0000256" key="9">
    <source>
        <dbReference type="SAM" id="Phobius"/>
    </source>
</evidence>
<dbReference type="GO" id="GO:0005774">
    <property type="term" value="C:vacuolar membrane"/>
    <property type="evidence" value="ECO:0007669"/>
    <property type="project" value="TreeGrafter"/>
</dbReference>
<keyword evidence="3" id="KW-0813">Transport</keyword>
<evidence type="ECO:0000256" key="7">
    <source>
        <dbReference type="ARBA" id="ARBA00023136"/>
    </source>
</evidence>
<gene>
    <name evidence="10" type="ORF">CXQ87_005016</name>
</gene>
<keyword evidence="4 9" id="KW-0812">Transmembrane</keyword>
<dbReference type="AlphaFoldDB" id="A0A2V1A9K1"/>
<feature type="region of interest" description="Disordered" evidence="8">
    <location>
        <begin position="1"/>
        <end position="45"/>
    </location>
</feature>
<evidence type="ECO:0000313" key="11">
    <source>
        <dbReference type="Proteomes" id="UP000244406"/>
    </source>
</evidence>
<evidence type="ECO:0008006" key="12">
    <source>
        <dbReference type="Google" id="ProtNLM"/>
    </source>
</evidence>
<dbReference type="VEuPathDB" id="FungiDB:CXQ87_005016"/>
<evidence type="ECO:0000256" key="5">
    <source>
        <dbReference type="ARBA" id="ARBA00022989"/>
    </source>
</evidence>
<feature type="transmembrane region" description="Helical" evidence="9">
    <location>
        <begin position="68"/>
        <end position="86"/>
    </location>
</feature>
<dbReference type="GO" id="GO:0005768">
    <property type="term" value="C:endosome"/>
    <property type="evidence" value="ECO:0007669"/>
    <property type="project" value="TreeGrafter"/>
</dbReference>
<accession>A0A2V1A9K1</accession>
<feature type="transmembrane region" description="Helical" evidence="9">
    <location>
        <begin position="138"/>
        <end position="156"/>
    </location>
</feature>
<keyword evidence="5 9" id="KW-1133">Transmembrane helix</keyword>
<evidence type="ECO:0000256" key="3">
    <source>
        <dbReference type="ARBA" id="ARBA00022448"/>
    </source>
</evidence>
<comment type="subcellular location">
    <subcellularLocation>
        <location evidence="1">Endomembrane system</location>
        <topology evidence="1">Multi-pass membrane protein</topology>
    </subcellularLocation>
</comment>
<dbReference type="GO" id="GO:0005886">
    <property type="term" value="C:plasma membrane"/>
    <property type="evidence" value="ECO:0007669"/>
    <property type="project" value="TreeGrafter"/>
</dbReference>
<evidence type="ECO:0000256" key="4">
    <source>
        <dbReference type="ARBA" id="ARBA00022692"/>
    </source>
</evidence>
<feature type="transmembrane region" description="Helical" evidence="9">
    <location>
        <begin position="599"/>
        <end position="617"/>
    </location>
</feature>
<comment type="similarity">
    <text evidence="2">Belongs to the major facilitator superfamily.</text>
</comment>
<dbReference type="GeneID" id="37005014"/>
<evidence type="ECO:0000256" key="6">
    <source>
        <dbReference type="ARBA" id="ARBA00023065"/>
    </source>
</evidence>
<feature type="transmembrane region" description="Helical" evidence="9">
    <location>
        <begin position="224"/>
        <end position="245"/>
    </location>
</feature>
<dbReference type="FunFam" id="1.20.1250.20:FF:000197">
    <property type="entry name" value="Siderophore iron transporter 1"/>
    <property type="match status" value="1"/>
</dbReference>
<evidence type="ECO:0000256" key="2">
    <source>
        <dbReference type="ARBA" id="ARBA00008335"/>
    </source>
</evidence>
<proteinExistence type="inferred from homology"/>
<dbReference type="RefSeq" id="XP_025335680.1">
    <property type="nucleotide sequence ID" value="XM_025483445.1"/>
</dbReference>
<feature type="transmembrane region" description="Helical" evidence="9">
    <location>
        <begin position="484"/>
        <end position="503"/>
    </location>
</feature>
<reference evidence="10 11" key="1">
    <citation type="submission" date="2017-12" db="EMBL/GenBank/DDBJ databases">
        <title>Genome Sequence of the Amphotericin B-resistant Candida duobushaemulonii strain, B09383.</title>
        <authorList>
            <person name="Chow N.A."/>
            <person name="Gade L."/>
            <person name="Batra D."/>
            <person name="Rowe L.A."/>
            <person name="Loparev V.N."/>
            <person name="Litvintseva A.P."/>
        </authorList>
    </citation>
    <scope>NUCLEOTIDE SEQUENCE [LARGE SCALE GENOMIC DNA]</scope>
    <source>
        <strain evidence="10 11">B09383</strain>
    </source>
</reference>
<dbReference type="PANTHER" id="PTHR23501">
    <property type="entry name" value="MAJOR FACILITATOR SUPERFAMILY"/>
    <property type="match status" value="1"/>
</dbReference>
<feature type="transmembrane region" description="Helical" evidence="9">
    <location>
        <begin position="192"/>
        <end position="212"/>
    </location>
</feature>
<evidence type="ECO:0000256" key="8">
    <source>
        <dbReference type="SAM" id="MobiDB-lite"/>
    </source>
</evidence>
<feature type="transmembrane region" description="Helical" evidence="9">
    <location>
        <begin position="425"/>
        <end position="443"/>
    </location>
</feature>
<name>A0A2V1A9K1_9ASCO</name>
<dbReference type="PANTHER" id="PTHR23501:SF92">
    <property type="entry name" value="GLUTATHIONE EXCHANGER 1-RELATED"/>
    <property type="match status" value="1"/>
</dbReference>
<dbReference type="Proteomes" id="UP000244406">
    <property type="component" value="Unassembled WGS sequence"/>
</dbReference>
<dbReference type="SUPFAM" id="SSF103473">
    <property type="entry name" value="MFS general substrate transporter"/>
    <property type="match status" value="1"/>
</dbReference>
<keyword evidence="6" id="KW-0406">Ion transport</keyword>
<keyword evidence="11" id="KW-1185">Reference proteome</keyword>
<dbReference type="EMBL" id="PKFP01000002">
    <property type="protein sequence ID" value="PVH14740.1"/>
    <property type="molecule type" value="Genomic_DNA"/>
</dbReference>
<feature type="transmembrane region" description="Helical" evidence="9">
    <location>
        <begin position="450"/>
        <end position="469"/>
    </location>
</feature>
<feature type="transmembrane region" description="Helical" evidence="9">
    <location>
        <begin position="347"/>
        <end position="364"/>
    </location>
</feature>
<sequence length="671" mass="75444">MPEKTQPASNDDRSSSNNSRSKGIDQKADYFQRVSSESTTGSEEVDPLKKSFGIRKAELQTKQYDTRLLKGIYFFTIFICMYINTIEGNALDVFVGYATESFKQHSLMSTIGIIRRVIAAASLPAYARLSDIFGRLELFAISLIFRVVGLIVMSQATDINRYAGGMVIYSIGTSGARILWQINLSDASTLKNRMLAICILNLPSIINTWASGPIVDSLIERHDWKFGIALWAFTFPLVVSPYMLCALHMRIKAGRTDEWMEITNEENDYAISKSNRVSRYEELRKSGSTGFMFNIKRYSSYIGFWFYETIWRVDFIACLLIIAIFGFILVPLTLAGGTSSKWAEAQTIAPLVIGFCLIPVFIVWEMKLARSPLIPFPLLKDRGIWAAFTMGVLYTFAGGMPNSYAYPVLHVGMNASRVVATRTPLLLHFVWALTMPVVGFVVSKVRRTKMFILFGVMIWFVAMGVFLHFRGDNDGLRGKYYRDGVAVGFVLLGLGQGFFTRLVSISAQTCTNHEYMASVTALFAAIYQLGGAFGRCVTGAIWTQTMYHNIRQNMIDRGVDPSLAEKAYEAPYKFIKEYTWGTTPRIAVVLAYADVQRKLCIAGLCICVAALINALFLRDHRLANAQSLEDTDEEQALAKQENKGKIVFTNDDDPIFRFIRKCWKKVTPQLS</sequence>
<protein>
    <recommendedName>
        <fullName evidence="12">Major facilitator superfamily (MFS) profile domain-containing protein</fullName>
    </recommendedName>
</protein>
<comment type="caution">
    <text evidence="10">The sequence shown here is derived from an EMBL/GenBank/DDBJ whole genome shotgun (WGS) entry which is preliminary data.</text>
</comment>
<feature type="transmembrane region" description="Helical" evidence="9">
    <location>
        <begin position="515"/>
        <end position="542"/>
    </location>
</feature>
<feature type="transmembrane region" description="Helical" evidence="9">
    <location>
        <begin position="315"/>
        <end position="335"/>
    </location>
</feature>
<feature type="transmembrane region" description="Helical" evidence="9">
    <location>
        <begin position="384"/>
        <end position="405"/>
    </location>
</feature>
<organism evidence="10 11">
    <name type="scientific">Candidozyma duobushaemuli</name>
    <dbReference type="NCBI Taxonomy" id="1231522"/>
    <lineage>
        <taxon>Eukaryota</taxon>
        <taxon>Fungi</taxon>
        <taxon>Dikarya</taxon>
        <taxon>Ascomycota</taxon>
        <taxon>Saccharomycotina</taxon>
        <taxon>Pichiomycetes</taxon>
        <taxon>Metschnikowiaceae</taxon>
        <taxon>Candidozyma</taxon>
    </lineage>
</organism>
<dbReference type="InterPro" id="IPR036259">
    <property type="entry name" value="MFS_trans_sf"/>
</dbReference>
<keyword evidence="7 9" id="KW-0472">Membrane</keyword>
<evidence type="ECO:0000256" key="1">
    <source>
        <dbReference type="ARBA" id="ARBA00004127"/>
    </source>
</evidence>
<dbReference type="GO" id="GO:0015343">
    <property type="term" value="F:siderophore-iron transmembrane transporter activity"/>
    <property type="evidence" value="ECO:0007669"/>
    <property type="project" value="TreeGrafter"/>
</dbReference>
<dbReference type="Gene3D" id="1.20.1250.20">
    <property type="entry name" value="MFS general substrate transporter like domains"/>
    <property type="match status" value="2"/>
</dbReference>
<evidence type="ECO:0000313" key="10">
    <source>
        <dbReference type="EMBL" id="PVH14740.1"/>
    </source>
</evidence>